<dbReference type="Pfam" id="PF04715">
    <property type="entry name" value="Anth_synt_I_N"/>
    <property type="match status" value="1"/>
</dbReference>
<evidence type="ECO:0000256" key="1">
    <source>
        <dbReference type="ARBA" id="ARBA00013139"/>
    </source>
</evidence>
<organism evidence="5">
    <name type="scientific">mine drainage metagenome</name>
    <dbReference type="NCBI Taxonomy" id="410659"/>
    <lineage>
        <taxon>unclassified sequences</taxon>
        <taxon>metagenomes</taxon>
        <taxon>ecological metagenomes</taxon>
    </lineage>
</organism>
<protein>
    <recommendedName>
        <fullName evidence="1">aminodeoxychorismate synthase</fullName>
        <ecNumber evidence="1">2.6.1.85</ecNumber>
    </recommendedName>
</protein>
<comment type="caution">
    <text evidence="5">The sequence shown here is derived from an EMBL/GenBank/DDBJ whole genome shotgun (WGS) entry which is preliminary data.</text>
</comment>
<dbReference type="NCBIfam" id="TIGR00553">
    <property type="entry name" value="pabB"/>
    <property type="match status" value="1"/>
</dbReference>
<evidence type="ECO:0000259" key="3">
    <source>
        <dbReference type="Pfam" id="PF00425"/>
    </source>
</evidence>
<evidence type="ECO:0000256" key="2">
    <source>
        <dbReference type="ARBA" id="ARBA00022679"/>
    </source>
</evidence>
<name>A0A1J5RTA2_9ZZZZ</name>
<dbReference type="PANTHER" id="PTHR11236">
    <property type="entry name" value="AMINOBENZOATE/ANTHRANILATE SYNTHASE"/>
    <property type="match status" value="1"/>
</dbReference>
<dbReference type="EMBL" id="MLJW01000171">
    <property type="protein sequence ID" value="OIQ95207.1"/>
    <property type="molecule type" value="Genomic_DNA"/>
</dbReference>
<dbReference type="InterPro" id="IPR005802">
    <property type="entry name" value="ADC_synth_comp_1"/>
</dbReference>
<sequence length="458" mass="50856">MLYSSPIPYRSDASAYFAAIRDLSWPAWLDSGGSGRFDILVAQPVATLVTQDGQTEIRDASGVRSSGDDVFSLVREQLGDPIVPMPDIPFAGGALGYWSYDLARRYHSIPELAQDAEHLPEMAVGIYDWAIIVDHQALSARLVSRQRHAETVHVLPQILERIQDAYPFKAEKEKIPFRVNGKIASNFTWTFYRDAFDAVRKYLHAGDCYQVNLAQRYSAQASGDAFAAYLELRKLSPAPYSAFLDWPQARILCASLERFLQVQQGRVETRPIKGTRARNADAVEDARLADELRHHPKDRAENLMIVDLLRNDLGKDCEPGSVRVPALFDVESFANVHHLVSTVEGRLQRGRDALDVLRDCFPGGSITGAPKQRAMEIIEQLEPHRRGVYCGTVGYVGHDGNMDTNIVIRTLVYSGSEISCWAGGGIVADSICEAEYQETLDKAAAMLELLQRFGGTLA</sequence>
<dbReference type="GO" id="GO:0009396">
    <property type="term" value="P:folic acid-containing compound biosynthetic process"/>
    <property type="evidence" value="ECO:0007669"/>
    <property type="project" value="InterPro"/>
</dbReference>
<gene>
    <name evidence="5" type="primary">pabB_6</name>
    <name evidence="5" type="ORF">GALL_227940</name>
</gene>
<dbReference type="GO" id="GO:0000162">
    <property type="term" value="P:L-tryptophan biosynthetic process"/>
    <property type="evidence" value="ECO:0007669"/>
    <property type="project" value="TreeGrafter"/>
</dbReference>
<evidence type="ECO:0000259" key="4">
    <source>
        <dbReference type="Pfam" id="PF04715"/>
    </source>
</evidence>
<feature type="domain" description="Anthranilate synthase component I N-terminal" evidence="4">
    <location>
        <begin position="16"/>
        <end position="137"/>
    </location>
</feature>
<keyword evidence="2 5" id="KW-0808">Transferase</keyword>
<reference evidence="5" key="1">
    <citation type="submission" date="2016-10" db="EMBL/GenBank/DDBJ databases">
        <title>Sequence of Gallionella enrichment culture.</title>
        <authorList>
            <person name="Poehlein A."/>
            <person name="Muehling M."/>
            <person name="Daniel R."/>
        </authorList>
    </citation>
    <scope>NUCLEOTIDE SEQUENCE</scope>
</reference>
<dbReference type="AlphaFoldDB" id="A0A1J5RTA2"/>
<evidence type="ECO:0000313" key="5">
    <source>
        <dbReference type="EMBL" id="OIQ95207.1"/>
    </source>
</evidence>
<dbReference type="InterPro" id="IPR019999">
    <property type="entry name" value="Anth_synth_I-like"/>
</dbReference>
<dbReference type="InterPro" id="IPR006805">
    <property type="entry name" value="Anth_synth_I_N"/>
</dbReference>
<dbReference type="GO" id="GO:0046820">
    <property type="term" value="F:4-amino-4-deoxychorismate synthase activity"/>
    <property type="evidence" value="ECO:0007669"/>
    <property type="project" value="UniProtKB-EC"/>
</dbReference>
<dbReference type="PANTHER" id="PTHR11236:SF50">
    <property type="entry name" value="AMINODEOXYCHORISMATE SYNTHASE COMPONENT 1"/>
    <property type="match status" value="1"/>
</dbReference>
<dbReference type="EC" id="2.6.1.85" evidence="1"/>
<dbReference type="PRINTS" id="PR00095">
    <property type="entry name" value="ANTSNTHASEI"/>
</dbReference>
<keyword evidence="5" id="KW-0032">Aminotransferase</keyword>
<dbReference type="Gene3D" id="3.60.120.10">
    <property type="entry name" value="Anthranilate synthase"/>
    <property type="match status" value="1"/>
</dbReference>
<dbReference type="InterPro" id="IPR015890">
    <property type="entry name" value="Chorismate_C"/>
</dbReference>
<dbReference type="Pfam" id="PF00425">
    <property type="entry name" value="Chorismate_bind"/>
    <property type="match status" value="1"/>
</dbReference>
<feature type="domain" description="Chorismate-utilising enzyme C-terminal" evidence="3">
    <location>
        <begin position="192"/>
        <end position="442"/>
    </location>
</feature>
<dbReference type="InterPro" id="IPR005801">
    <property type="entry name" value="ADC_synthase"/>
</dbReference>
<accession>A0A1J5RTA2</accession>
<dbReference type="SUPFAM" id="SSF56322">
    <property type="entry name" value="ADC synthase"/>
    <property type="match status" value="1"/>
</dbReference>
<proteinExistence type="predicted"/>